<protein>
    <submittedName>
        <fullName evidence="2">DUF3480 domain-containing protein</fullName>
    </submittedName>
</protein>
<evidence type="ECO:0000313" key="1">
    <source>
        <dbReference type="Proteomes" id="UP000095283"/>
    </source>
</evidence>
<accession>A0A1I7XVA8</accession>
<name>A0A1I7XVA8_HETBA</name>
<dbReference type="WBParaSite" id="Hba_21282">
    <property type="protein sequence ID" value="Hba_21282"/>
    <property type="gene ID" value="Hba_21282"/>
</dbReference>
<sequence length="147" mass="16633">MVLIDLEEKITNAFSVIVGEMEMMVISNQYFQQTAPPGRAEFGLIIEEGQSRREHSNAAANQLDIIHFVQVRKAPLTINWLHEGANAKMGNMQCHACKRIIIEMMCTLITHHRSNFLNVYARIALDVIDMALDANCADYRQNENTGV</sequence>
<keyword evidence="1" id="KW-1185">Reference proteome</keyword>
<dbReference type="AlphaFoldDB" id="A0A1I7XVA8"/>
<reference evidence="2" key="1">
    <citation type="submission" date="2016-11" db="UniProtKB">
        <authorList>
            <consortium name="WormBaseParasite"/>
        </authorList>
    </citation>
    <scope>IDENTIFICATION</scope>
</reference>
<organism evidence="1 2">
    <name type="scientific">Heterorhabditis bacteriophora</name>
    <name type="common">Entomopathogenic nematode worm</name>
    <dbReference type="NCBI Taxonomy" id="37862"/>
    <lineage>
        <taxon>Eukaryota</taxon>
        <taxon>Metazoa</taxon>
        <taxon>Ecdysozoa</taxon>
        <taxon>Nematoda</taxon>
        <taxon>Chromadorea</taxon>
        <taxon>Rhabditida</taxon>
        <taxon>Rhabditina</taxon>
        <taxon>Rhabditomorpha</taxon>
        <taxon>Strongyloidea</taxon>
        <taxon>Heterorhabditidae</taxon>
        <taxon>Heterorhabditis</taxon>
    </lineage>
</organism>
<dbReference type="Proteomes" id="UP000095283">
    <property type="component" value="Unplaced"/>
</dbReference>
<evidence type="ECO:0000313" key="2">
    <source>
        <dbReference type="WBParaSite" id="Hba_21282"/>
    </source>
</evidence>
<proteinExistence type="predicted"/>